<gene>
    <name evidence="3" type="ORF">PG991_012036</name>
</gene>
<evidence type="ECO:0000313" key="3">
    <source>
        <dbReference type="EMBL" id="KAK8009485.1"/>
    </source>
</evidence>
<keyword evidence="4" id="KW-1185">Reference proteome</keyword>
<name>A0ABR1RG88_9PEZI</name>
<evidence type="ECO:0000256" key="1">
    <source>
        <dbReference type="SAM" id="MobiDB-lite"/>
    </source>
</evidence>
<evidence type="ECO:0000313" key="4">
    <source>
        <dbReference type="Proteomes" id="UP001396898"/>
    </source>
</evidence>
<feature type="region of interest" description="Disordered" evidence="1">
    <location>
        <begin position="256"/>
        <end position="287"/>
    </location>
</feature>
<sequence>MATDPTNIGSLTTTFTPTATSCSTWFIAQRNRDTWLQYGTVGTDAPACFPSGYEPISGYYSPGVCPQGYQHACTGGISETVTIATCCPSGFSCQSSRGTDDANACYTKFASDSSMSVAVWTTLDGGAFSLATSTNTLHNQNKRAYAHGIVVRREGDDPTWPDPAKSSVSPTPTTSQPNADDGMGSSTGLSSGAKIGVGLGVPLGLLLIGGSAAAVFLVRKRRTRHRQNEEYDHNVRPDEPSKALPVEAGSTTHYVEVPGADDDIMGRHPRELSASREPAELDAMVRT</sequence>
<reference evidence="3 4" key="1">
    <citation type="submission" date="2023-01" db="EMBL/GenBank/DDBJ databases">
        <title>Analysis of 21 Apiospora genomes using comparative genomics revels a genus with tremendous synthesis potential of carbohydrate active enzymes and secondary metabolites.</title>
        <authorList>
            <person name="Sorensen T."/>
        </authorList>
    </citation>
    <scope>NUCLEOTIDE SEQUENCE [LARGE SCALE GENOMIC DNA]</scope>
    <source>
        <strain evidence="3 4">CBS 20057</strain>
    </source>
</reference>
<accession>A0ABR1RG88</accession>
<comment type="caution">
    <text evidence="3">The sequence shown here is derived from an EMBL/GenBank/DDBJ whole genome shotgun (WGS) entry which is preliminary data.</text>
</comment>
<keyword evidence="2" id="KW-1133">Transmembrane helix</keyword>
<organism evidence="3 4">
    <name type="scientific">Apiospora marii</name>
    <dbReference type="NCBI Taxonomy" id="335849"/>
    <lineage>
        <taxon>Eukaryota</taxon>
        <taxon>Fungi</taxon>
        <taxon>Dikarya</taxon>
        <taxon>Ascomycota</taxon>
        <taxon>Pezizomycotina</taxon>
        <taxon>Sordariomycetes</taxon>
        <taxon>Xylariomycetidae</taxon>
        <taxon>Amphisphaeriales</taxon>
        <taxon>Apiosporaceae</taxon>
        <taxon>Apiospora</taxon>
    </lineage>
</organism>
<feature type="compositionally biased region" description="Low complexity" evidence="1">
    <location>
        <begin position="166"/>
        <end position="177"/>
    </location>
</feature>
<dbReference type="EMBL" id="JAQQWI010000016">
    <property type="protein sequence ID" value="KAK8009485.1"/>
    <property type="molecule type" value="Genomic_DNA"/>
</dbReference>
<keyword evidence="2" id="KW-0472">Membrane</keyword>
<dbReference type="Proteomes" id="UP001396898">
    <property type="component" value="Unassembled WGS sequence"/>
</dbReference>
<proteinExistence type="predicted"/>
<feature type="transmembrane region" description="Helical" evidence="2">
    <location>
        <begin position="195"/>
        <end position="218"/>
    </location>
</feature>
<keyword evidence="2" id="KW-0812">Transmembrane</keyword>
<feature type="compositionally biased region" description="Basic and acidic residues" evidence="1">
    <location>
        <begin position="264"/>
        <end position="287"/>
    </location>
</feature>
<evidence type="ECO:0000256" key="2">
    <source>
        <dbReference type="SAM" id="Phobius"/>
    </source>
</evidence>
<protein>
    <submittedName>
        <fullName evidence="3">Uncharacterized protein</fullName>
    </submittedName>
</protein>
<feature type="region of interest" description="Disordered" evidence="1">
    <location>
        <begin position="153"/>
        <end position="187"/>
    </location>
</feature>